<reference evidence="2 3" key="1">
    <citation type="submission" date="2011-02" db="EMBL/GenBank/DDBJ databases">
        <title>The Genome Sequence of Sphaeroforma arctica JP610.</title>
        <authorList>
            <consortium name="The Broad Institute Genome Sequencing Platform"/>
            <person name="Russ C."/>
            <person name="Cuomo C."/>
            <person name="Young S.K."/>
            <person name="Zeng Q."/>
            <person name="Gargeya S."/>
            <person name="Alvarado L."/>
            <person name="Berlin A."/>
            <person name="Chapman S.B."/>
            <person name="Chen Z."/>
            <person name="Freedman E."/>
            <person name="Gellesch M."/>
            <person name="Goldberg J."/>
            <person name="Griggs A."/>
            <person name="Gujja S."/>
            <person name="Heilman E."/>
            <person name="Heiman D."/>
            <person name="Howarth C."/>
            <person name="Mehta T."/>
            <person name="Neiman D."/>
            <person name="Pearson M."/>
            <person name="Roberts A."/>
            <person name="Saif S."/>
            <person name="Shea T."/>
            <person name="Shenoy N."/>
            <person name="Sisk P."/>
            <person name="Stolte C."/>
            <person name="Sykes S."/>
            <person name="White J."/>
            <person name="Yandava C."/>
            <person name="Burger G."/>
            <person name="Gray M.W."/>
            <person name="Holland P.W.H."/>
            <person name="King N."/>
            <person name="Lang F.B.F."/>
            <person name="Roger A.J."/>
            <person name="Ruiz-Trillo I."/>
            <person name="Haas B."/>
            <person name="Nusbaum C."/>
            <person name="Birren B."/>
        </authorList>
    </citation>
    <scope>NUCLEOTIDE SEQUENCE [LARGE SCALE GENOMIC DNA]</scope>
    <source>
        <strain evidence="2 3">JP610</strain>
    </source>
</reference>
<dbReference type="GeneID" id="25910388"/>
<feature type="compositionally biased region" description="Pro residues" evidence="1">
    <location>
        <begin position="442"/>
        <end position="452"/>
    </location>
</feature>
<evidence type="ECO:0000313" key="3">
    <source>
        <dbReference type="Proteomes" id="UP000054560"/>
    </source>
</evidence>
<dbReference type="EMBL" id="KQ242667">
    <property type="protein sequence ID" value="KNC77662.1"/>
    <property type="molecule type" value="Genomic_DNA"/>
</dbReference>
<dbReference type="Proteomes" id="UP000054560">
    <property type="component" value="Unassembled WGS sequence"/>
</dbReference>
<dbReference type="AlphaFoldDB" id="A0A0L0FLK9"/>
<evidence type="ECO:0000256" key="1">
    <source>
        <dbReference type="SAM" id="MobiDB-lite"/>
    </source>
</evidence>
<dbReference type="RefSeq" id="XP_014151564.1">
    <property type="nucleotide sequence ID" value="XM_014296089.1"/>
</dbReference>
<organism evidence="2 3">
    <name type="scientific">Sphaeroforma arctica JP610</name>
    <dbReference type="NCBI Taxonomy" id="667725"/>
    <lineage>
        <taxon>Eukaryota</taxon>
        <taxon>Ichthyosporea</taxon>
        <taxon>Ichthyophonida</taxon>
        <taxon>Sphaeroforma</taxon>
    </lineage>
</organism>
<feature type="region of interest" description="Disordered" evidence="1">
    <location>
        <begin position="438"/>
        <end position="473"/>
    </location>
</feature>
<name>A0A0L0FLK9_9EUKA</name>
<feature type="region of interest" description="Disordered" evidence="1">
    <location>
        <begin position="72"/>
        <end position="128"/>
    </location>
</feature>
<accession>A0A0L0FLK9</accession>
<protein>
    <submittedName>
        <fullName evidence="2">Uncharacterized protein</fullName>
    </submittedName>
</protein>
<sequence length="516" mass="56941">MCEDSVVDFEAYFHEASSQASRIGLVISSTPHASPHLRPQSSPTYQRLLSNRHPVVHQACGLDQPDIAVTKGARKPTRADHRAPGIRHTVHSGSAPGVKGVTESEVKVRRQPTHSRGYGSQVDHKAQRTGPKNLDICESEVEMRADVGRKDPRHNETGGDVLHTTGITGHIKAVNPNRVAESAVKVERLPEQTYGEDRRKVPDQRTGIRSLASKQCQFSRPRTHGRVADECVGTNPNHRRHMPRQVEASHRMAANTHGRMNSDYEQTPKETIDAHRYGKHRDNAHRTQQMVLQHALEDSHGKQALSAKGCTKNCLRPSEVKSSANANLNSGVVYGRERKGNAELCDVSHKADGPEPQPCTTHGNRPYHSKQLTRADEHYRDSNKALTHVVRADIREYDIRYERACDHGHQPTQAAATDACPPRIKPRAETLTNSAAVVSVNVPPPPPPPPPASSLTTHSNPTVDPDGKPVQHTGAELNEWLVRVKEWQNGVLTRLLAGERVPSASVRGTHRIPPKT</sequence>
<gene>
    <name evidence="2" type="ORF">SARC_09884</name>
</gene>
<proteinExistence type="predicted"/>
<evidence type="ECO:0000313" key="2">
    <source>
        <dbReference type="EMBL" id="KNC77662.1"/>
    </source>
</evidence>
<keyword evidence="3" id="KW-1185">Reference proteome</keyword>